<evidence type="ECO:0000256" key="3">
    <source>
        <dbReference type="ARBA" id="ARBA00022801"/>
    </source>
</evidence>
<comment type="caution">
    <text evidence="9">The sequence shown here is derived from an EMBL/GenBank/DDBJ whole genome shotgun (WGS) entry which is preliminary data.</text>
</comment>
<dbReference type="InterPro" id="IPR038765">
    <property type="entry name" value="Papain-like_cys_pep_sf"/>
</dbReference>
<dbReference type="Pfam" id="PF00112">
    <property type="entry name" value="Peptidase_C1"/>
    <property type="match status" value="1"/>
</dbReference>
<dbReference type="GO" id="GO:0008234">
    <property type="term" value="F:cysteine-type peptidase activity"/>
    <property type="evidence" value="ECO:0007669"/>
    <property type="project" value="UniProtKB-KW"/>
</dbReference>
<keyword evidence="3" id="KW-0378">Hydrolase</keyword>
<protein>
    <submittedName>
        <fullName evidence="9">Cathepsin L2</fullName>
    </submittedName>
</protein>
<dbReference type="GO" id="GO:0006508">
    <property type="term" value="P:proteolysis"/>
    <property type="evidence" value="ECO:0007669"/>
    <property type="project" value="UniProtKB-KW"/>
</dbReference>
<keyword evidence="10" id="KW-1185">Reference proteome</keyword>
<dbReference type="PROSITE" id="PS00139">
    <property type="entry name" value="THIOL_PROTEASE_CYS"/>
    <property type="match status" value="1"/>
</dbReference>
<keyword evidence="6" id="KW-1015">Disulfide bond</keyword>
<evidence type="ECO:0000256" key="2">
    <source>
        <dbReference type="ARBA" id="ARBA00022670"/>
    </source>
</evidence>
<gene>
    <name evidence="9" type="primary">CTSL2_2</name>
    <name evidence="9" type="ORF">Ciccas_003572</name>
</gene>
<keyword evidence="2" id="KW-0645">Protease</keyword>
<evidence type="ECO:0000256" key="4">
    <source>
        <dbReference type="ARBA" id="ARBA00022807"/>
    </source>
</evidence>
<feature type="domain" description="Cathepsin propeptide inhibitor" evidence="8">
    <location>
        <begin position="1"/>
        <end position="43"/>
    </location>
</feature>
<name>A0ABD2QDZ6_9PLAT</name>
<dbReference type="Gene3D" id="3.90.70.10">
    <property type="entry name" value="Cysteine proteinases"/>
    <property type="match status" value="1"/>
</dbReference>
<dbReference type="InterPro" id="IPR013128">
    <property type="entry name" value="Peptidase_C1A"/>
</dbReference>
<accession>A0ABD2QDZ6</accession>
<sequence>MLRYSIFKDRITFIRAHNERFEKGLETFKLAANKFSDMTFAEFSQKYLSKMQKRHESQLEPIDIDDIFRKEAPAKLDWREHGAVTAVKDQGGCGSCWAFSATGSLEGQIFLKKNKSVSLSEQQLVDCSIQNQGCNGGLMDLAFDYIITNGGIEAEDTYSYKGNQGICKFNSSNIVANCLGYVDLPMGNENALKKAIADVGPVSVAINVAGLEFMHYRLVSSK</sequence>
<dbReference type="SUPFAM" id="SSF54001">
    <property type="entry name" value="Cysteine proteinases"/>
    <property type="match status" value="1"/>
</dbReference>
<dbReference type="InterPro" id="IPR039417">
    <property type="entry name" value="Peptidase_C1A_papain-like"/>
</dbReference>
<dbReference type="InterPro" id="IPR000169">
    <property type="entry name" value="Pept_cys_AS"/>
</dbReference>
<dbReference type="PANTHER" id="PTHR12411">
    <property type="entry name" value="CYSTEINE PROTEASE FAMILY C1-RELATED"/>
    <property type="match status" value="1"/>
</dbReference>
<keyword evidence="5" id="KW-0865">Zymogen</keyword>
<evidence type="ECO:0000259" key="7">
    <source>
        <dbReference type="SMART" id="SM00645"/>
    </source>
</evidence>
<evidence type="ECO:0000313" key="10">
    <source>
        <dbReference type="Proteomes" id="UP001626550"/>
    </source>
</evidence>
<organism evidence="9 10">
    <name type="scientific">Cichlidogyrus casuarinus</name>
    <dbReference type="NCBI Taxonomy" id="1844966"/>
    <lineage>
        <taxon>Eukaryota</taxon>
        <taxon>Metazoa</taxon>
        <taxon>Spiralia</taxon>
        <taxon>Lophotrochozoa</taxon>
        <taxon>Platyhelminthes</taxon>
        <taxon>Monogenea</taxon>
        <taxon>Monopisthocotylea</taxon>
        <taxon>Dactylogyridea</taxon>
        <taxon>Ancyrocephalidae</taxon>
        <taxon>Cichlidogyrus</taxon>
    </lineage>
</organism>
<evidence type="ECO:0000256" key="1">
    <source>
        <dbReference type="ARBA" id="ARBA00008455"/>
    </source>
</evidence>
<dbReference type="InterPro" id="IPR000668">
    <property type="entry name" value="Peptidase_C1A_C"/>
</dbReference>
<dbReference type="InterPro" id="IPR013201">
    <property type="entry name" value="Prot_inhib_I29"/>
</dbReference>
<reference evidence="9 10" key="1">
    <citation type="submission" date="2024-11" db="EMBL/GenBank/DDBJ databases">
        <title>Adaptive evolution of stress response genes in parasites aligns with host niche diversity.</title>
        <authorList>
            <person name="Hahn C."/>
            <person name="Resl P."/>
        </authorList>
    </citation>
    <scope>NUCLEOTIDE SEQUENCE [LARGE SCALE GENOMIC DNA]</scope>
    <source>
        <strain evidence="9">EGGRZ-B1_66</strain>
        <tissue evidence="9">Body</tissue>
    </source>
</reference>
<proteinExistence type="inferred from homology"/>
<dbReference type="SMART" id="SM00848">
    <property type="entry name" value="Inhibitor_I29"/>
    <property type="match status" value="1"/>
</dbReference>
<dbReference type="Pfam" id="PF08246">
    <property type="entry name" value="Inhibitor_I29"/>
    <property type="match status" value="1"/>
</dbReference>
<dbReference type="FunFam" id="3.90.70.10:FF:000332">
    <property type="entry name" value="Cathepsin L1"/>
    <property type="match status" value="1"/>
</dbReference>
<dbReference type="AlphaFoldDB" id="A0ABD2QDZ6"/>
<dbReference type="Proteomes" id="UP001626550">
    <property type="component" value="Unassembled WGS sequence"/>
</dbReference>
<feature type="domain" description="Peptidase C1A papain C-terminal" evidence="7">
    <location>
        <begin position="72"/>
        <end position="222"/>
    </location>
</feature>
<dbReference type="SMART" id="SM00645">
    <property type="entry name" value="Pept_C1"/>
    <property type="match status" value="1"/>
</dbReference>
<dbReference type="CDD" id="cd02248">
    <property type="entry name" value="Peptidase_C1A"/>
    <property type="match status" value="1"/>
</dbReference>
<comment type="similarity">
    <text evidence="1">Belongs to the peptidase C1 family.</text>
</comment>
<evidence type="ECO:0000313" key="9">
    <source>
        <dbReference type="EMBL" id="KAL3317768.1"/>
    </source>
</evidence>
<keyword evidence="4" id="KW-0788">Thiol protease</keyword>
<evidence type="ECO:0000256" key="5">
    <source>
        <dbReference type="ARBA" id="ARBA00023145"/>
    </source>
</evidence>
<evidence type="ECO:0000259" key="8">
    <source>
        <dbReference type="SMART" id="SM00848"/>
    </source>
</evidence>
<evidence type="ECO:0000256" key="6">
    <source>
        <dbReference type="ARBA" id="ARBA00023157"/>
    </source>
</evidence>
<dbReference type="EMBL" id="JBJKFK010000334">
    <property type="protein sequence ID" value="KAL3317768.1"/>
    <property type="molecule type" value="Genomic_DNA"/>
</dbReference>